<evidence type="ECO:0000313" key="1">
    <source>
        <dbReference type="EMBL" id="PKS11297.1"/>
    </source>
</evidence>
<reference evidence="1 2" key="1">
    <citation type="journal article" date="2017" name="G3 (Bethesda)">
        <title>First Draft Genome Sequence of the Pathogenic Fungus Lomentospora prolificans (Formerly Scedosporium prolificans).</title>
        <authorList>
            <person name="Luo R."/>
            <person name="Zimin A."/>
            <person name="Workman R."/>
            <person name="Fan Y."/>
            <person name="Pertea G."/>
            <person name="Grossman N."/>
            <person name="Wear M.P."/>
            <person name="Jia B."/>
            <person name="Miller H."/>
            <person name="Casadevall A."/>
            <person name="Timp W."/>
            <person name="Zhang S.X."/>
            <person name="Salzberg S.L."/>
        </authorList>
    </citation>
    <scope>NUCLEOTIDE SEQUENCE [LARGE SCALE GENOMIC DNA]</scope>
    <source>
        <strain evidence="1 2">JHH-5317</strain>
    </source>
</reference>
<name>A0A2N3NFX5_9PEZI</name>
<dbReference type="Gene3D" id="3.30.559.30">
    <property type="entry name" value="Nonribosomal peptide synthetase, condensation domain"/>
    <property type="match status" value="1"/>
</dbReference>
<dbReference type="Proteomes" id="UP000233524">
    <property type="component" value="Unassembled WGS sequence"/>
</dbReference>
<comment type="caution">
    <text evidence="1">The sequence shown here is derived from an EMBL/GenBank/DDBJ whole genome shotgun (WGS) entry which is preliminary data.</text>
</comment>
<dbReference type="InterPro" id="IPR023213">
    <property type="entry name" value="CAT-like_dom_sf"/>
</dbReference>
<dbReference type="PANTHER" id="PTHR42034">
    <property type="entry name" value="CHROMOSOME 7, WHOLE GENOME SHOTGUN SEQUENCE-RELATED"/>
    <property type="match status" value="1"/>
</dbReference>
<dbReference type="AlphaFoldDB" id="A0A2N3NFX5"/>
<organism evidence="1 2">
    <name type="scientific">Lomentospora prolificans</name>
    <dbReference type="NCBI Taxonomy" id="41688"/>
    <lineage>
        <taxon>Eukaryota</taxon>
        <taxon>Fungi</taxon>
        <taxon>Dikarya</taxon>
        <taxon>Ascomycota</taxon>
        <taxon>Pezizomycotina</taxon>
        <taxon>Sordariomycetes</taxon>
        <taxon>Hypocreomycetidae</taxon>
        <taxon>Microascales</taxon>
        <taxon>Microascaceae</taxon>
        <taxon>Lomentospora</taxon>
    </lineage>
</organism>
<dbReference type="InParanoid" id="A0A2N3NFX5"/>
<dbReference type="SUPFAM" id="SSF52777">
    <property type="entry name" value="CoA-dependent acyltransferases"/>
    <property type="match status" value="1"/>
</dbReference>
<protein>
    <recommendedName>
        <fullName evidence="3">Condensation domain-containing protein</fullName>
    </recommendedName>
</protein>
<sequence length="508" mass="56775">MEQLQWRETEPGVWTRSIDEVELFYAALAEQWRGSGRTFFAMTGHITISVDAPVDWCTDMESAVDISLRHAWMALRFDHPTIGARVIYNGVTGEFTKVYRTLIDAIDERAWLDQTVVKISTGQTGIEWANSDPPCPEYPTLFVITPTPSSPTQGSSRKRIRRDLVIKSPHDIMDGIGTLMLLNNLVKHASRAYAQGKSFPLPTFNGAEIYNLSPPYKIAVGAPETPTEVQKERVEELAIEKKSASSGVELLTMPFKRGEMLPGRHQRVFITLPARDTARILQKCKDMRATVTHAFHAAIPIAVRDIKERTSVDRPVRYVNYILRNERASCAEPYNTMQHPASVYHSVSGGSLSVDLIVPAAGSDGFSEEDRNEEYQRIIEKMKDFYYTVKNDTHHAHIAPLIWAGSVPNLPFPSIGTPPVPPPNEAPSVSISSMGRIDPILPPSKGVFEVYDPWVTGEELGTGLGVFLGTYRDQLTLSAAYNDAFHDESEVLDFLNRCKEIVYRGLKI</sequence>
<dbReference type="OrthoDB" id="2548233at2759"/>
<keyword evidence="2" id="KW-1185">Reference proteome</keyword>
<dbReference type="Gene3D" id="3.30.559.10">
    <property type="entry name" value="Chloramphenicol acetyltransferase-like domain"/>
    <property type="match status" value="1"/>
</dbReference>
<dbReference type="EMBL" id="NLAX01000008">
    <property type="protein sequence ID" value="PKS11297.1"/>
    <property type="molecule type" value="Genomic_DNA"/>
</dbReference>
<dbReference type="VEuPathDB" id="FungiDB:jhhlp_003059"/>
<proteinExistence type="predicted"/>
<accession>A0A2N3NFX5</accession>
<evidence type="ECO:0000313" key="2">
    <source>
        <dbReference type="Proteomes" id="UP000233524"/>
    </source>
</evidence>
<gene>
    <name evidence="1" type="ORF">jhhlp_003059</name>
</gene>
<dbReference type="PANTHER" id="PTHR42034:SF1">
    <property type="entry name" value="CONDENSATION DOMAIN-CONTAINING PROTEIN"/>
    <property type="match status" value="1"/>
</dbReference>
<evidence type="ECO:0008006" key="3">
    <source>
        <dbReference type="Google" id="ProtNLM"/>
    </source>
</evidence>